<dbReference type="EMBL" id="KI546146">
    <property type="protein sequence ID" value="EST43083.1"/>
    <property type="molecule type" value="Genomic_DNA"/>
</dbReference>
<dbReference type="InterPro" id="IPR029055">
    <property type="entry name" value="Ntn_hydrolases_N"/>
</dbReference>
<proteinExistence type="predicted"/>
<dbReference type="InterPro" id="IPR050115">
    <property type="entry name" value="Proteasome_alpha"/>
</dbReference>
<dbReference type="Pfam" id="PF00227">
    <property type="entry name" value="Proteasome"/>
    <property type="match status" value="1"/>
</dbReference>
<evidence type="ECO:0000313" key="4">
    <source>
        <dbReference type="EMBL" id="KAH0572915.1"/>
    </source>
</evidence>
<keyword evidence="5" id="KW-1185">Reference proteome</keyword>
<dbReference type="InterPro" id="IPR000426">
    <property type="entry name" value="Proteasome_asu_N"/>
</dbReference>
<dbReference type="PANTHER" id="PTHR11599">
    <property type="entry name" value="PROTEASOME SUBUNIT ALPHA/BETA"/>
    <property type="match status" value="1"/>
</dbReference>
<name>V6LFL4_9EUKA</name>
<dbReference type="EMBL" id="AUWU02000005">
    <property type="protein sequence ID" value="KAH0572915.1"/>
    <property type="molecule type" value="Genomic_DNA"/>
</dbReference>
<feature type="domain" description="Proteasome alpha-type subunits" evidence="2">
    <location>
        <begin position="3"/>
        <end position="25"/>
    </location>
</feature>
<dbReference type="Proteomes" id="UP000018208">
    <property type="component" value="Unassembled WGS sequence"/>
</dbReference>
<keyword evidence="1 3" id="KW-0647">Proteasome</keyword>
<dbReference type="VEuPathDB" id="GiardiaDB:SS50377_25030"/>
<sequence length="205" mass="22020">MSYDRSKTTFSPEGHLLQVQYAHRAAQNGSLVIALSGASSTIVIVEQKLAARLQQKQDKIVQVSDLVYAVFSGLTADSRILVQQCRIFAASHALRLAKAATAADVAQKLGELAQSHTQIGGKRPFGACGIVFDAQQIFTVDPSGVVQGWKAVAIGGNASKIQDILAEKWKAGMDKKEAEKIGREVICEVVEGEDMEVKVLEARGQ</sequence>
<evidence type="ECO:0000313" key="5">
    <source>
        <dbReference type="Proteomes" id="UP000018208"/>
    </source>
</evidence>
<reference evidence="4" key="2">
    <citation type="submission" date="2020-12" db="EMBL/GenBank/DDBJ databases">
        <title>New Spironucleus salmonicida genome in near-complete chromosomes.</title>
        <authorList>
            <person name="Xu F."/>
            <person name="Kurt Z."/>
            <person name="Jimenez-Gonzalez A."/>
            <person name="Astvaldsson A."/>
            <person name="Andersson J.O."/>
            <person name="Svard S.G."/>
        </authorList>
    </citation>
    <scope>NUCLEOTIDE SEQUENCE</scope>
    <source>
        <strain evidence="4">ATCC 50377</strain>
    </source>
</reference>
<dbReference type="AlphaFoldDB" id="V6LFL4"/>
<evidence type="ECO:0000313" key="3">
    <source>
        <dbReference type="EMBL" id="EST43083.1"/>
    </source>
</evidence>
<reference evidence="3 4" key="1">
    <citation type="journal article" date="2014" name="PLoS Genet.">
        <title>The Genome of Spironucleus salmonicida Highlights a Fish Pathogen Adapted to Fluctuating Environments.</title>
        <authorList>
            <person name="Xu F."/>
            <person name="Jerlstrom-Hultqvist J."/>
            <person name="Einarsson E."/>
            <person name="Astvaldsson A."/>
            <person name="Svard S.G."/>
            <person name="Andersson J.O."/>
        </authorList>
    </citation>
    <scope>NUCLEOTIDE SEQUENCE</scope>
    <source>
        <strain evidence="4">ATCC 50377</strain>
    </source>
</reference>
<gene>
    <name evidence="3" type="ORF">SS50377_17240</name>
    <name evidence="4" type="ORF">SS50377_25030</name>
</gene>
<dbReference type="OrthoDB" id="431557at2759"/>
<dbReference type="SMART" id="SM00948">
    <property type="entry name" value="Proteasome_A_N"/>
    <property type="match status" value="1"/>
</dbReference>
<protein>
    <submittedName>
        <fullName evidence="3">20S proteasome alpha subunit 4</fullName>
    </submittedName>
</protein>
<dbReference type="GO" id="GO:0006511">
    <property type="term" value="P:ubiquitin-dependent protein catabolic process"/>
    <property type="evidence" value="ECO:0007669"/>
    <property type="project" value="InterPro"/>
</dbReference>
<evidence type="ECO:0000259" key="2">
    <source>
        <dbReference type="SMART" id="SM00948"/>
    </source>
</evidence>
<dbReference type="SUPFAM" id="SSF56235">
    <property type="entry name" value="N-terminal nucleophile aminohydrolases (Ntn hydrolases)"/>
    <property type="match status" value="1"/>
</dbReference>
<dbReference type="Pfam" id="PF10584">
    <property type="entry name" value="Proteasome_A_N"/>
    <property type="match status" value="1"/>
</dbReference>
<organism evidence="3">
    <name type="scientific">Spironucleus salmonicida</name>
    <dbReference type="NCBI Taxonomy" id="348837"/>
    <lineage>
        <taxon>Eukaryota</taxon>
        <taxon>Metamonada</taxon>
        <taxon>Diplomonadida</taxon>
        <taxon>Hexamitidae</taxon>
        <taxon>Hexamitinae</taxon>
        <taxon>Spironucleus</taxon>
    </lineage>
</organism>
<dbReference type="Gene3D" id="3.60.20.10">
    <property type="entry name" value="Glutamine Phosphoribosylpyrophosphate, subunit 1, domain 1"/>
    <property type="match status" value="1"/>
</dbReference>
<dbReference type="GO" id="GO:0019773">
    <property type="term" value="C:proteasome core complex, alpha-subunit complex"/>
    <property type="evidence" value="ECO:0007669"/>
    <property type="project" value="InterPro"/>
</dbReference>
<accession>V6LFL4</accession>
<dbReference type="InterPro" id="IPR001353">
    <property type="entry name" value="Proteasome_sua/b"/>
</dbReference>
<evidence type="ECO:0000256" key="1">
    <source>
        <dbReference type="ARBA" id="ARBA00022942"/>
    </source>
</evidence>